<keyword evidence="2" id="KW-1185">Reference proteome</keyword>
<organism evidence="1 2">
    <name type="scientific">Neptunitalea chrysea</name>
    <dbReference type="NCBI Taxonomy" id="1647581"/>
    <lineage>
        <taxon>Bacteria</taxon>
        <taxon>Pseudomonadati</taxon>
        <taxon>Bacteroidota</taxon>
        <taxon>Flavobacteriia</taxon>
        <taxon>Flavobacteriales</taxon>
        <taxon>Flavobacteriaceae</taxon>
        <taxon>Neptunitalea</taxon>
    </lineage>
</organism>
<sequence length="69" mass="7725">MKRFNVEDGEVTYKIKKDAINGAEKLIISAKFKDKEASIQHSGSPRLALELATQTTAETIYTTLKKLIK</sequence>
<dbReference type="Proteomes" id="UP001143545">
    <property type="component" value="Unassembled WGS sequence"/>
</dbReference>
<comment type="caution">
    <text evidence="1">The sequence shown here is derived from an EMBL/GenBank/DDBJ whole genome shotgun (WGS) entry which is preliminary data.</text>
</comment>
<gene>
    <name evidence="1" type="ORF">NBRC110019_07770</name>
</gene>
<dbReference type="RefSeq" id="WP_281752582.1">
    <property type="nucleotide sequence ID" value="NZ_BRVP01000004.1"/>
</dbReference>
<proteinExistence type="predicted"/>
<name>A0A9W6B3A4_9FLAO</name>
<accession>A0A9W6B3A4</accession>
<evidence type="ECO:0000313" key="1">
    <source>
        <dbReference type="EMBL" id="GLB51738.1"/>
    </source>
</evidence>
<protein>
    <submittedName>
        <fullName evidence="1">Uncharacterized protein</fullName>
    </submittedName>
</protein>
<evidence type="ECO:0000313" key="2">
    <source>
        <dbReference type="Proteomes" id="UP001143545"/>
    </source>
</evidence>
<dbReference type="EMBL" id="BRVP01000004">
    <property type="protein sequence ID" value="GLB51738.1"/>
    <property type="molecule type" value="Genomic_DNA"/>
</dbReference>
<reference evidence="1" key="1">
    <citation type="submission" date="2022-07" db="EMBL/GenBank/DDBJ databases">
        <title>Taxonomy of Novel Oxalotrophic and Methylotrophic Bacteria.</title>
        <authorList>
            <person name="Sahin N."/>
            <person name="Tani A."/>
        </authorList>
    </citation>
    <scope>NUCLEOTIDE SEQUENCE</scope>
    <source>
        <strain evidence="1">AM327</strain>
    </source>
</reference>
<dbReference type="AlphaFoldDB" id="A0A9W6B3A4"/>